<name>A0A0P9IYY4_PSESX</name>
<proteinExistence type="predicted"/>
<gene>
    <name evidence="1" type="ORF">ALO91_04000</name>
</gene>
<accession>A0A0P9IYY4</accession>
<dbReference type="EMBL" id="LJPM01000414">
    <property type="protein sequence ID" value="KPW15845.1"/>
    <property type="molecule type" value="Genomic_DNA"/>
</dbReference>
<dbReference type="Proteomes" id="UP000050297">
    <property type="component" value="Unassembled WGS sequence"/>
</dbReference>
<dbReference type="RefSeq" id="WP_003397615.1">
    <property type="nucleotide sequence ID" value="NZ_LGAR01000114.1"/>
</dbReference>
<dbReference type="AlphaFoldDB" id="A0A0P9IYY4"/>
<protein>
    <submittedName>
        <fullName evidence="1">Uncharacterized protein</fullName>
    </submittedName>
</protein>
<dbReference type="PATRIC" id="fig|199198.5.peg.5775"/>
<sequence>MGVAFGQFEPTTGYPAIQNECRTNHFDQSGLALSVKTEAGLVIPSMGVAILDYAEELLPDCIEISILGIPTAFYEEFFPAHVIKYTHQFAR</sequence>
<evidence type="ECO:0000313" key="1">
    <source>
        <dbReference type="EMBL" id="KPW15845.1"/>
    </source>
</evidence>
<organism evidence="1 2">
    <name type="scientific">Pseudomonas syringae pv. aceris</name>
    <dbReference type="NCBI Taxonomy" id="199198"/>
    <lineage>
        <taxon>Bacteria</taxon>
        <taxon>Pseudomonadati</taxon>
        <taxon>Pseudomonadota</taxon>
        <taxon>Gammaproteobacteria</taxon>
        <taxon>Pseudomonadales</taxon>
        <taxon>Pseudomonadaceae</taxon>
        <taxon>Pseudomonas</taxon>
        <taxon>Pseudomonas syringae</taxon>
    </lineage>
</organism>
<reference evidence="1 2" key="1">
    <citation type="submission" date="2015-09" db="EMBL/GenBank/DDBJ databases">
        <title>Genome announcement of multiple Pseudomonas syringae strains.</title>
        <authorList>
            <person name="Thakur S."/>
            <person name="Wang P.W."/>
            <person name="Gong Y."/>
            <person name="Weir B.S."/>
            <person name="Guttman D.S."/>
        </authorList>
    </citation>
    <scope>NUCLEOTIDE SEQUENCE [LARGE SCALE GENOMIC DNA]</scope>
    <source>
        <strain evidence="1 2">ICMP2802</strain>
    </source>
</reference>
<comment type="caution">
    <text evidence="1">The sequence shown here is derived from an EMBL/GenBank/DDBJ whole genome shotgun (WGS) entry which is preliminary data.</text>
</comment>
<evidence type="ECO:0000313" key="2">
    <source>
        <dbReference type="Proteomes" id="UP000050297"/>
    </source>
</evidence>